<organism evidence="1 2">
    <name type="scientific">Cuscuta epithymum</name>
    <dbReference type="NCBI Taxonomy" id="186058"/>
    <lineage>
        <taxon>Eukaryota</taxon>
        <taxon>Viridiplantae</taxon>
        <taxon>Streptophyta</taxon>
        <taxon>Embryophyta</taxon>
        <taxon>Tracheophyta</taxon>
        <taxon>Spermatophyta</taxon>
        <taxon>Magnoliopsida</taxon>
        <taxon>eudicotyledons</taxon>
        <taxon>Gunneridae</taxon>
        <taxon>Pentapetalae</taxon>
        <taxon>asterids</taxon>
        <taxon>lamiids</taxon>
        <taxon>Solanales</taxon>
        <taxon>Convolvulaceae</taxon>
        <taxon>Cuscuteae</taxon>
        <taxon>Cuscuta</taxon>
        <taxon>Cuscuta subgen. Cuscuta</taxon>
    </lineage>
</organism>
<dbReference type="PANTHER" id="PTHR33116:SF86">
    <property type="entry name" value="REVERSE TRANSCRIPTASE DOMAIN-CONTAINING PROTEIN"/>
    <property type="match status" value="1"/>
</dbReference>
<dbReference type="EMBL" id="CAMAPF010000038">
    <property type="protein sequence ID" value="CAH9082441.1"/>
    <property type="molecule type" value="Genomic_DNA"/>
</dbReference>
<proteinExistence type="predicted"/>
<evidence type="ECO:0000313" key="2">
    <source>
        <dbReference type="Proteomes" id="UP001152523"/>
    </source>
</evidence>
<name>A0AAV0CPA9_9ASTE</name>
<dbReference type="AlphaFoldDB" id="A0AAV0CPA9"/>
<evidence type="ECO:0008006" key="3">
    <source>
        <dbReference type="Google" id="ProtNLM"/>
    </source>
</evidence>
<keyword evidence="2" id="KW-1185">Reference proteome</keyword>
<gene>
    <name evidence="1" type="ORF">CEPIT_LOCUS8088</name>
</gene>
<sequence>MYPDKSPGPDRMSPRFFQHFWDVIGPDVVDYCRTAFESGRLPDKASQAEALTIRGILQAYESASGQMINFNKSKFFFSANVTDYVKKEQTDSLQVGSAGEEERYLGLPAMFGKGKREILGYLRNRVIKKLQNWNKRFLSKAGREILLKTVIQAMPTYAMNVFFLPVDLCREIEVIMNGNWWNGHAGKGIRWRSWDFKCRPKTVVGWDSGRSGRAATWCREAES</sequence>
<dbReference type="PANTHER" id="PTHR33116">
    <property type="entry name" value="REVERSE TRANSCRIPTASE ZINC-BINDING DOMAIN-CONTAINING PROTEIN-RELATED-RELATED"/>
    <property type="match status" value="1"/>
</dbReference>
<protein>
    <recommendedName>
        <fullName evidence="3">Reverse transcriptase domain-containing protein</fullName>
    </recommendedName>
</protein>
<evidence type="ECO:0000313" key="1">
    <source>
        <dbReference type="EMBL" id="CAH9082441.1"/>
    </source>
</evidence>
<comment type="caution">
    <text evidence="1">The sequence shown here is derived from an EMBL/GenBank/DDBJ whole genome shotgun (WGS) entry which is preliminary data.</text>
</comment>
<reference evidence="1" key="1">
    <citation type="submission" date="2022-07" db="EMBL/GenBank/DDBJ databases">
        <authorList>
            <person name="Macas J."/>
            <person name="Novak P."/>
            <person name="Neumann P."/>
        </authorList>
    </citation>
    <scope>NUCLEOTIDE SEQUENCE</scope>
</reference>
<accession>A0AAV0CPA9</accession>
<dbReference type="Proteomes" id="UP001152523">
    <property type="component" value="Unassembled WGS sequence"/>
</dbReference>